<keyword evidence="6" id="KW-0547">Nucleotide-binding</keyword>
<dbReference type="SUPFAM" id="SSF52540">
    <property type="entry name" value="P-loop containing nucleoside triphosphate hydrolases"/>
    <property type="match status" value="1"/>
</dbReference>
<feature type="domain" description="ATP-sulfurylase PUA-like" evidence="12">
    <location>
        <begin position="187"/>
        <end position="340"/>
    </location>
</feature>
<reference evidence="13" key="3">
    <citation type="submission" date="2025-09" db="UniProtKB">
        <authorList>
            <consortium name="Ensembl"/>
        </authorList>
    </citation>
    <scope>IDENTIFICATION</scope>
</reference>
<dbReference type="GO" id="GO:0004020">
    <property type="term" value="F:adenylylsulfate kinase activity"/>
    <property type="evidence" value="ECO:0007669"/>
    <property type="project" value="InterPro"/>
</dbReference>
<name>A0A673AVG1_9TELE</name>
<comment type="pathway">
    <text evidence="1">Sulfur metabolism; sulfate assimilation.</text>
</comment>
<dbReference type="InterPro" id="IPR002650">
    <property type="entry name" value="Sulphate_adenylyltransferase"/>
</dbReference>
<dbReference type="InterPro" id="IPR059117">
    <property type="entry name" value="APS_kinase_dom"/>
</dbReference>
<dbReference type="SUPFAM" id="SSF52374">
    <property type="entry name" value="Nucleotidylyl transferase"/>
    <property type="match status" value="1"/>
</dbReference>
<dbReference type="Gene3D" id="3.10.400.10">
    <property type="entry name" value="Sulfate adenylyltransferase"/>
    <property type="match status" value="1"/>
</dbReference>
<evidence type="ECO:0000256" key="9">
    <source>
        <dbReference type="ARBA" id="ARBA00023268"/>
    </source>
</evidence>
<evidence type="ECO:0000256" key="6">
    <source>
        <dbReference type="ARBA" id="ARBA00022741"/>
    </source>
</evidence>
<dbReference type="CDD" id="cd02027">
    <property type="entry name" value="APSK"/>
    <property type="match status" value="1"/>
</dbReference>
<dbReference type="NCBIfam" id="TIGR00339">
    <property type="entry name" value="sopT"/>
    <property type="match status" value="1"/>
</dbReference>
<comment type="similarity">
    <text evidence="2">In the N-terminal section; belongs to the APS kinase family.</text>
</comment>
<gene>
    <name evidence="13" type="primary">LOC115434214</name>
</gene>
<dbReference type="InterPro" id="IPR024951">
    <property type="entry name" value="Sulfurylase_cat_dom"/>
</dbReference>
<dbReference type="Pfam" id="PF14306">
    <property type="entry name" value="PUA_2"/>
    <property type="match status" value="1"/>
</dbReference>
<dbReference type="AlphaFoldDB" id="A0A673AVG1"/>
<evidence type="ECO:0000256" key="7">
    <source>
        <dbReference type="ARBA" id="ARBA00022777"/>
    </source>
</evidence>
<evidence type="ECO:0000313" key="13">
    <source>
        <dbReference type="Ensembl" id="ENSSORP00005033650.1"/>
    </source>
</evidence>
<dbReference type="GO" id="GO:0005524">
    <property type="term" value="F:ATP binding"/>
    <property type="evidence" value="ECO:0007669"/>
    <property type="project" value="UniProtKB-KW"/>
</dbReference>
<proteinExistence type="inferred from homology"/>
<dbReference type="Pfam" id="PF01747">
    <property type="entry name" value="ATP-sulfurylase"/>
    <property type="match status" value="1"/>
</dbReference>
<dbReference type="PANTHER" id="PTHR11055">
    <property type="entry name" value="BIFUNCTIONAL 3'-PHOSPHOADENOSINE 5'-PHOSPHOSULFATE SYNTHASE"/>
    <property type="match status" value="1"/>
</dbReference>
<evidence type="ECO:0000259" key="11">
    <source>
        <dbReference type="Pfam" id="PF01747"/>
    </source>
</evidence>
<dbReference type="CDD" id="cd00517">
    <property type="entry name" value="ATPS"/>
    <property type="match status" value="1"/>
</dbReference>
<dbReference type="GO" id="GO:0004781">
    <property type="term" value="F:sulfate adenylyltransferase (ATP) activity"/>
    <property type="evidence" value="ECO:0007669"/>
    <property type="project" value="InterPro"/>
</dbReference>
<evidence type="ECO:0000313" key="14">
    <source>
        <dbReference type="Proteomes" id="UP000472271"/>
    </source>
</evidence>
<keyword evidence="4" id="KW-0808">Transferase</keyword>
<evidence type="ECO:0000256" key="5">
    <source>
        <dbReference type="ARBA" id="ARBA00022695"/>
    </source>
</evidence>
<evidence type="ECO:0000256" key="1">
    <source>
        <dbReference type="ARBA" id="ARBA00005050"/>
    </source>
</evidence>
<evidence type="ECO:0000256" key="2">
    <source>
        <dbReference type="ARBA" id="ARBA00007268"/>
    </source>
</evidence>
<dbReference type="Proteomes" id="UP000472271">
    <property type="component" value="Chromosome 15"/>
</dbReference>
<accession>A0A673AVG1</accession>
<evidence type="ECO:0000256" key="8">
    <source>
        <dbReference type="ARBA" id="ARBA00022840"/>
    </source>
</evidence>
<dbReference type="UniPathway" id="UPA00097"/>
<evidence type="ECO:0000259" key="10">
    <source>
        <dbReference type="Pfam" id="PF01583"/>
    </source>
</evidence>
<protein>
    <submittedName>
        <fullName evidence="13">Bifunctional 3'-phosphoadenosine 5'-phosphosulfate synthase 2-like</fullName>
    </submittedName>
</protein>
<dbReference type="InterPro" id="IPR015947">
    <property type="entry name" value="PUA-like_sf"/>
</dbReference>
<dbReference type="FunFam" id="3.40.50.620:FF:000006">
    <property type="entry name" value="bifunctional 3'-phosphoadenosine 5'-phosphosulfate synthase 1"/>
    <property type="match status" value="1"/>
</dbReference>
<dbReference type="Pfam" id="PF01583">
    <property type="entry name" value="APS_kinase"/>
    <property type="match status" value="1"/>
</dbReference>
<keyword evidence="8" id="KW-0067">ATP-binding</keyword>
<reference evidence="13" key="1">
    <citation type="submission" date="2019-06" db="EMBL/GenBank/DDBJ databases">
        <authorList>
            <consortium name="Wellcome Sanger Institute Data Sharing"/>
        </authorList>
    </citation>
    <scope>NUCLEOTIDE SEQUENCE [LARGE SCALE GENOMIC DNA]</scope>
</reference>
<dbReference type="SUPFAM" id="SSF88697">
    <property type="entry name" value="PUA domain-like"/>
    <property type="match status" value="1"/>
</dbReference>
<evidence type="ECO:0000256" key="3">
    <source>
        <dbReference type="ARBA" id="ARBA00009290"/>
    </source>
</evidence>
<keyword evidence="9" id="KW-0511">Multifunctional enzyme</keyword>
<feature type="domain" description="APS kinase" evidence="10">
    <location>
        <begin position="36"/>
        <end position="123"/>
    </location>
</feature>
<dbReference type="GO" id="GO:0000103">
    <property type="term" value="P:sulfate assimilation"/>
    <property type="evidence" value="ECO:0007669"/>
    <property type="project" value="UniProtKB-UniPathway"/>
</dbReference>
<dbReference type="Ensembl" id="ENSSORT00005034563.1">
    <property type="protein sequence ID" value="ENSSORP00005033650.1"/>
    <property type="gene ID" value="ENSSORG00005012951.1"/>
</dbReference>
<dbReference type="InterPro" id="IPR025980">
    <property type="entry name" value="ATP-Sase_PUA-like_dom"/>
</dbReference>
<dbReference type="Gene3D" id="3.40.50.300">
    <property type="entry name" value="P-loop containing nucleotide triphosphate hydrolases"/>
    <property type="match status" value="2"/>
</dbReference>
<evidence type="ECO:0000256" key="4">
    <source>
        <dbReference type="ARBA" id="ARBA00022679"/>
    </source>
</evidence>
<comment type="similarity">
    <text evidence="3">In the C-terminal section; belongs to the sulfate adenylyltransferase family.</text>
</comment>
<dbReference type="FunFam" id="3.10.400.10:FF:000001">
    <property type="entry name" value="bifunctional 3'-phosphoadenosine 5'-phosphosulfate synthase 1"/>
    <property type="match status" value="1"/>
</dbReference>
<keyword evidence="14" id="KW-1185">Reference proteome</keyword>
<dbReference type="PANTHER" id="PTHR11055:SF16">
    <property type="entry name" value="BIFUNCTIONAL 3'-PHOSPHOADENOSINE 5'-PHOSPHOSULFATE SYNTHASE 2"/>
    <property type="match status" value="1"/>
</dbReference>
<dbReference type="GO" id="GO:0050428">
    <property type="term" value="P:3'-phosphoadenosine 5'-phosphosulfate biosynthetic process"/>
    <property type="evidence" value="ECO:0007669"/>
    <property type="project" value="TreeGrafter"/>
</dbReference>
<keyword evidence="7" id="KW-0418">Kinase</keyword>
<organism evidence="13 14">
    <name type="scientific">Sphaeramia orbicularis</name>
    <name type="common">orbiculate cardinalfish</name>
    <dbReference type="NCBI Taxonomy" id="375764"/>
    <lineage>
        <taxon>Eukaryota</taxon>
        <taxon>Metazoa</taxon>
        <taxon>Chordata</taxon>
        <taxon>Craniata</taxon>
        <taxon>Vertebrata</taxon>
        <taxon>Euteleostomi</taxon>
        <taxon>Actinopterygii</taxon>
        <taxon>Neopterygii</taxon>
        <taxon>Teleostei</taxon>
        <taxon>Neoteleostei</taxon>
        <taxon>Acanthomorphata</taxon>
        <taxon>Gobiaria</taxon>
        <taxon>Kurtiformes</taxon>
        <taxon>Apogonoidei</taxon>
        <taxon>Apogonidae</taxon>
        <taxon>Apogoninae</taxon>
        <taxon>Sphaeramia</taxon>
    </lineage>
</organism>
<evidence type="ECO:0000259" key="12">
    <source>
        <dbReference type="Pfam" id="PF14306"/>
    </source>
</evidence>
<feature type="domain" description="Sulphate adenylyltransferase catalytic" evidence="11">
    <location>
        <begin position="348"/>
        <end position="570"/>
    </location>
</feature>
<keyword evidence="5" id="KW-0548">Nucleotidyltransferase</keyword>
<dbReference type="Gene3D" id="3.40.50.620">
    <property type="entry name" value="HUPs"/>
    <property type="match status" value="1"/>
</dbReference>
<dbReference type="InterPro" id="IPR027417">
    <property type="entry name" value="P-loop_NTPase"/>
</dbReference>
<dbReference type="InterPro" id="IPR014729">
    <property type="entry name" value="Rossmann-like_a/b/a_fold"/>
</dbReference>
<reference evidence="13" key="2">
    <citation type="submission" date="2025-08" db="UniProtKB">
        <authorList>
            <consortium name="Ensembl"/>
        </authorList>
    </citation>
    <scope>IDENTIFICATION</scope>
</reference>
<sequence length="579" mass="65066">GHDGEDLNRSTNVVYQAHHVSRSKRGQVVGTRGGFRGCTIWLTGLSGAGKTTISFALEEYLVSHAIPCYSLDGDNIRHGLNKNLGFSAVDREENIRRIAEVARLFADAGLVCITSFISPFTKQFLHIHLVVDICIFSGFTGIDSEYERPEAPDLVLKTGELSVNECLHQVLEMLREQNIVPSEIMEEVNELFVPENRLNLAVADASTLPTISITKLDLQWVQVLAEGWASPLKGFMREREFLQVLHFGNLLDSGAINLTVPIVLPVSTETKQELDGCAAIALEYQGSRVAILRNPEFYQHRKEERCARQWGTTCPQHPYIKMVMEGGDWLVGGDLEVLERIKWNDGLDQYRLTPRELKQKFKGMKADAIFAFQLRNPVHNGHALLMQDTKRRLLERGYKNPVLLLHPLGGWTKDDDVPLDWRMKQHAAVLDEGVLDPANTIVAIFPSPMMYAGPTEVQWHCRSRMIAGANFYIVGRDPAGLPHPETKQDLYDPTHGGKVLTMAPGLTSVEIIPFRVAAYNKAKKAMDFYDAERHAEFEFISGTKMRNLARSGESPPEGFMAPKAWKVLVDYYNSIQKDK</sequence>